<dbReference type="InterPro" id="IPR007076">
    <property type="entry name" value="TfoX_N"/>
</dbReference>
<dbReference type="AlphaFoldDB" id="A0A6B8KJL5"/>
<evidence type="ECO:0000259" key="1">
    <source>
        <dbReference type="Pfam" id="PF04993"/>
    </source>
</evidence>
<dbReference type="SUPFAM" id="SSF159894">
    <property type="entry name" value="YgaC/TfoX-N like"/>
    <property type="match status" value="1"/>
</dbReference>
<name>A0A6B8KJL5_9HYPH</name>
<dbReference type="RefSeq" id="WP_136497677.1">
    <property type="nucleotide sequence ID" value="NZ_CP046052.1"/>
</dbReference>
<dbReference type="Gene3D" id="3.30.1460.30">
    <property type="entry name" value="YgaC/TfoX-N like chaperone"/>
    <property type="match status" value="1"/>
</dbReference>
<dbReference type="Proteomes" id="UP000309061">
    <property type="component" value="Chromosome"/>
</dbReference>
<reference evidence="2 3" key="1">
    <citation type="submission" date="2019-11" db="EMBL/GenBank/DDBJ databases">
        <title>The genome sequence of Methylocystis heyeri.</title>
        <authorList>
            <person name="Oshkin I.Y."/>
            <person name="Miroshnikov K."/>
            <person name="Dedysh S.N."/>
        </authorList>
    </citation>
    <scope>NUCLEOTIDE SEQUENCE [LARGE SCALE GENOMIC DNA]</scope>
    <source>
        <strain evidence="2 3">H2</strain>
    </source>
</reference>
<accession>A0A6B8KJL5</accession>
<evidence type="ECO:0000313" key="3">
    <source>
        <dbReference type="Proteomes" id="UP000309061"/>
    </source>
</evidence>
<gene>
    <name evidence="2" type="ORF">H2LOC_014395</name>
</gene>
<protein>
    <submittedName>
        <fullName evidence="2">Competence protein TfoX</fullName>
    </submittedName>
</protein>
<sequence length="112" mass="12574">MATRTQTVDFILDQLSDLVSVSARKMFGDYELWFDGKLVAVICRDQLFLKITAAGRALTVDPVETPPYPGAKPSLLIDAGRWDDREWLGGLIQKTAYQLPTPAPKRPKRARQ</sequence>
<dbReference type="EMBL" id="CP046052">
    <property type="protein sequence ID" value="QGM46788.1"/>
    <property type="molecule type" value="Genomic_DNA"/>
</dbReference>
<organism evidence="2 3">
    <name type="scientific">Methylocystis heyeri</name>
    <dbReference type="NCBI Taxonomy" id="391905"/>
    <lineage>
        <taxon>Bacteria</taxon>
        <taxon>Pseudomonadati</taxon>
        <taxon>Pseudomonadota</taxon>
        <taxon>Alphaproteobacteria</taxon>
        <taxon>Hyphomicrobiales</taxon>
        <taxon>Methylocystaceae</taxon>
        <taxon>Methylocystis</taxon>
    </lineage>
</organism>
<proteinExistence type="predicted"/>
<evidence type="ECO:0000313" key="2">
    <source>
        <dbReference type="EMBL" id="QGM46788.1"/>
    </source>
</evidence>
<feature type="domain" description="TfoX N-terminal" evidence="1">
    <location>
        <begin position="13"/>
        <end position="94"/>
    </location>
</feature>
<dbReference type="OrthoDB" id="1524907at2"/>
<dbReference type="KEGG" id="mhey:H2LOC_014395"/>
<dbReference type="Pfam" id="PF04993">
    <property type="entry name" value="TfoX_N"/>
    <property type="match status" value="1"/>
</dbReference>
<keyword evidence="3" id="KW-1185">Reference proteome</keyword>